<gene>
    <name evidence="1" type="ORF">J5A65_04050</name>
</gene>
<reference evidence="1 2" key="1">
    <citation type="submission" date="2021-03" db="EMBL/GenBank/DDBJ databases">
        <title>Human Oral Microbial Genomes.</title>
        <authorList>
            <person name="Johnston C.D."/>
            <person name="Chen T."/>
            <person name="Dewhirst F.E."/>
        </authorList>
    </citation>
    <scope>NUCLEOTIDE SEQUENCE [LARGE SCALE GENOMIC DNA]</scope>
    <source>
        <strain evidence="1 2">DSMZ 100122</strain>
    </source>
</reference>
<keyword evidence="2" id="KW-1185">Reference proteome</keyword>
<accession>A0ABX7Y7R8</accession>
<evidence type="ECO:0000313" key="2">
    <source>
        <dbReference type="Proteomes" id="UP000678513"/>
    </source>
</evidence>
<name>A0ABX7Y7R8_9ACTN</name>
<dbReference type="Proteomes" id="UP000678513">
    <property type="component" value="Chromosome"/>
</dbReference>
<dbReference type="Pfam" id="PF18934">
    <property type="entry name" value="DUF5682"/>
    <property type="match status" value="1"/>
</dbReference>
<sequence length="305" mass="31564">MQGALDLATLRGLAAPARRELIEAITTVLAQGELLGRGRAAAGALEQVLIGQRSGKTAPGTLVSDLRENILTEVEALKLPLGQERQLSVEPLRNTLDLQRHVLLMRLLIGGITYATPIGQSLWRGAEPVGVSWRFCWSAATDASIELAASRSLTARQIAETVLLTRQAGNPGEAAALLKEAAACGTQTAAERAFQVAAPLASRVGLGGAVDLPVTLSDVASARIPGASLLPPTQRVRAAGLCNEFTAAAVRELHGILGSDDPADARTLATFAAQGSSHALGQGHALRQLARNGSPLMQGAAPGLL</sequence>
<protein>
    <submittedName>
        <fullName evidence="1">Uncharacterized protein</fullName>
    </submittedName>
</protein>
<evidence type="ECO:0000313" key="1">
    <source>
        <dbReference type="EMBL" id="QUC08913.1"/>
    </source>
</evidence>
<proteinExistence type="predicted"/>
<organism evidence="1 2">
    <name type="scientific">Arachnia rubra</name>
    <dbReference type="NCBI Taxonomy" id="1547448"/>
    <lineage>
        <taxon>Bacteria</taxon>
        <taxon>Bacillati</taxon>
        <taxon>Actinomycetota</taxon>
        <taxon>Actinomycetes</taxon>
        <taxon>Propionibacteriales</taxon>
        <taxon>Propionibacteriaceae</taxon>
        <taxon>Arachnia</taxon>
    </lineage>
</organism>
<dbReference type="RefSeq" id="WP_212325640.1">
    <property type="nucleotide sequence ID" value="NZ_AP024463.1"/>
</dbReference>
<dbReference type="EMBL" id="CP072384">
    <property type="protein sequence ID" value="QUC08913.1"/>
    <property type="molecule type" value="Genomic_DNA"/>
</dbReference>
<dbReference type="InterPro" id="IPR043737">
    <property type="entry name" value="DUF5682"/>
</dbReference>